<dbReference type="EMBL" id="CP094529">
    <property type="protein sequence ID" value="UOE37855.1"/>
    <property type="molecule type" value="Genomic_DNA"/>
</dbReference>
<name>A0ABY4BMQ8_9FLAO</name>
<organism evidence="1 2">
    <name type="scientific">Chryseobacterium oryzae</name>
    <dbReference type="NCBI Taxonomy" id="2929799"/>
    <lineage>
        <taxon>Bacteria</taxon>
        <taxon>Pseudomonadati</taxon>
        <taxon>Bacteroidota</taxon>
        <taxon>Flavobacteriia</taxon>
        <taxon>Flavobacteriales</taxon>
        <taxon>Weeksellaceae</taxon>
        <taxon>Chryseobacterium group</taxon>
        <taxon>Chryseobacterium</taxon>
    </lineage>
</organism>
<dbReference type="InterPro" id="IPR021272">
    <property type="entry name" value="DUF2851"/>
</dbReference>
<sequence>MNEKLLQYIWNYKLFTHFDFKDSEGNSIEILDFGKWNSDSGPDFLFAKIKISNLILAGNIEIHVKASDWIFHQHSQNSDYQNVILHVVFQNDADILEFKNKNIPTLELRIYIDEKIYSNYHHFVNESRFIPCEKVFSPDKIPIGFHEENLIKKLEEKSLVIEKDLKIQKNNFEAILFHYLAYAFGLKINAAVFKQLAETVDFSVINKIRQDKTQLEALFFGLAGWLENTEDHQSKIWKRKFEFLKAKYQLPNVVISPKFLRLRPANFPTIRLSQLADLYFQHSHLFSEVISAKNSEVLKTVFASIKASEYWNDHYNFGKISSVNTQKTLSSNFIEIILLNAVLPIKFAYEKHTNEYITDEILEYYRILAAEKNTVVDGWKNLGVKSENSLESQSLIYHYKNFCETKKCLNCGIGFKILKEPRHV</sequence>
<reference evidence="1 2" key="1">
    <citation type="submission" date="2022-03" db="EMBL/GenBank/DDBJ databases">
        <title>Chryseobacterium sp. isolated from the Andong Sikhe.</title>
        <authorList>
            <person name="Won M."/>
            <person name="Kim S.-J."/>
            <person name="Kwon S.-W."/>
        </authorList>
    </citation>
    <scope>NUCLEOTIDE SEQUENCE [LARGE SCALE GENOMIC DNA]</scope>
    <source>
        <strain evidence="1 2">ADR-1</strain>
    </source>
</reference>
<dbReference type="Pfam" id="PF11013">
    <property type="entry name" value="DUF2851"/>
    <property type="match status" value="1"/>
</dbReference>
<evidence type="ECO:0000313" key="1">
    <source>
        <dbReference type="EMBL" id="UOE37855.1"/>
    </source>
</evidence>
<evidence type="ECO:0000313" key="2">
    <source>
        <dbReference type="Proteomes" id="UP000831068"/>
    </source>
</evidence>
<proteinExistence type="predicted"/>
<gene>
    <name evidence="1" type="ORF">MTP08_12490</name>
</gene>
<keyword evidence="2" id="KW-1185">Reference proteome</keyword>
<accession>A0ABY4BMQ8</accession>
<dbReference type="RefSeq" id="WP_243576222.1">
    <property type="nucleotide sequence ID" value="NZ_CP094529.1"/>
</dbReference>
<dbReference type="Proteomes" id="UP000831068">
    <property type="component" value="Chromosome"/>
</dbReference>
<protein>
    <submittedName>
        <fullName evidence="1">DUF2851 family protein</fullName>
    </submittedName>
</protein>